<name>A0A250DIX6_9BURK</name>
<sequence>MIDHPLPDDWKELQSGVKRLLRNIGLDAEAEVEVETPRGKVELDVFAVDVHSVDKIRYVVECKNWNASIPQTVVHAFTTVMHETGGNIGFIVSKHGLQSGAEQYTRNTNITGLTYLELQQRYFKVWWERYFCPRVGDAADRVMEYVEPFSPVRTERCNDLDPKALEEFERLQAIYALPVNAFSMFNFRSITPGWEPNEFTAAPTSLDSYIRETLVKISPHVRWRCATFRELLEGILNFLHDAETAFNALFGGHINERDPITNVGPDGPALD</sequence>
<evidence type="ECO:0000259" key="1">
    <source>
        <dbReference type="Pfam" id="PF04471"/>
    </source>
</evidence>
<reference evidence="2 3" key="1">
    <citation type="submission" date="2017-09" db="EMBL/GenBank/DDBJ databases">
        <title>The diverse metabolic capabilities of V. boronicumulans make it an excellent choice for continued studies on novel biodegradation.</title>
        <authorList>
            <person name="Sun S."/>
        </authorList>
    </citation>
    <scope>NUCLEOTIDE SEQUENCE [LARGE SCALE GENOMIC DNA]</scope>
    <source>
        <strain evidence="2 3">J1</strain>
    </source>
</reference>
<dbReference type="AlphaFoldDB" id="A0A250DIX6"/>
<gene>
    <name evidence="2" type="ORF">CKY39_12300</name>
</gene>
<protein>
    <recommendedName>
        <fullName evidence="1">Restriction endonuclease type IV Mrr domain-containing protein</fullName>
    </recommendedName>
</protein>
<evidence type="ECO:0000313" key="2">
    <source>
        <dbReference type="EMBL" id="ATA53913.1"/>
    </source>
</evidence>
<dbReference type="GO" id="GO:0009307">
    <property type="term" value="P:DNA restriction-modification system"/>
    <property type="evidence" value="ECO:0007669"/>
    <property type="project" value="InterPro"/>
</dbReference>
<dbReference type="GO" id="GO:0004519">
    <property type="term" value="F:endonuclease activity"/>
    <property type="evidence" value="ECO:0007669"/>
    <property type="project" value="InterPro"/>
</dbReference>
<organism evidence="2 3">
    <name type="scientific">Variovorax boronicumulans</name>
    <dbReference type="NCBI Taxonomy" id="436515"/>
    <lineage>
        <taxon>Bacteria</taxon>
        <taxon>Pseudomonadati</taxon>
        <taxon>Pseudomonadota</taxon>
        <taxon>Betaproteobacteria</taxon>
        <taxon>Burkholderiales</taxon>
        <taxon>Comamonadaceae</taxon>
        <taxon>Variovorax</taxon>
    </lineage>
</organism>
<dbReference type="Pfam" id="PF04471">
    <property type="entry name" value="Mrr_cat"/>
    <property type="match status" value="1"/>
</dbReference>
<dbReference type="SUPFAM" id="SSF52980">
    <property type="entry name" value="Restriction endonuclease-like"/>
    <property type="match status" value="1"/>
</dbReference>
<dbReference type="KEGG" id="vbo:CKY39_12300"/>
<dbReference type="Proteomes" id="UP000217154">
    <property type="component" value="Chromosome"/>
</dbReference>
<feature type="domain" description="Restriction endonuclease type IV Mrr" evidence="1">
    <location>
        <begin position="9"/>
        <end position="118"/>
    </location>
</feature>
<dbReference type="InterPro" id="IPR011335">
    <property type="entry name" value="Restrct_endonuc-II-like"/>
</dbReference>
<proteinExistence type="predicted"/>
<dbReference type="GO" id="GO:0003677">
    <property type="term" value="F:DNA binding"/>
    <property type="evidence" value="ECO:0007669"/>
    <property type="project" value="InterPro"/>
</dbReference>
<dbReference type="EMBL" id="CP023284">
    <property type="protein sequence ID" value="ATA53913.1"/>
    <property type="molecule type" value="Genomic_DNA"/>
</dbReference>
<dbReference type="InterPro" id="IPR007560">
    <property type="entry name" value="Restrct_endonuc_IV_Mrr"/>
</dbReference>
<accession>A0A250DIX6</accession>
<evidence type="ECO:0000313" key="3">
    <source>
        <dbReference type="Proteomes" id="UP000217154"/>
    </source>
</evidence>